<evidence type="ECO:0000313" key="4">
    <source>
        <dbReference type="Proteomes" id="UP000078532"/>
    </source>
</evidence>
<dbReference type="PANTHER" id="PTHR10587">
    <property type="entry name" value="GLYCOSYL TRANSFERASE-RELATED"/>
    <property type="match status" value="1"/>
</dbReference>
<dbReference type="SUPFAM" id="SSF88713">
    <property type="entry name" value="Glycoside hydrolase/deacetylase"/>
    <property type="match status" value="1"/>
</dbReference>
<feature type="domain" description="NodB homology" evidence="2">
    <location>
        <begin position="107"/>
        <end position="277"/>
    </location>
</feature>
<sequence>MFRFPATVAAAALVLIVLSMAADKAFFARVPSGTALDLAVRPVQCGPVPAGQQRLRRADAAPAGTAPAEAYPAPAAAVPAAGITVKPTGNIKAGPAKVLSSLPVKARAVFITIDDGWYPSWHVLRLMKKYHLPVTAFLIEQAAREHPDYWRNFLAAGGDIEDHTLSHLPLSRLSPAGMKTQIAAPLEYYRRLGARPFLLRPPYGAYDARVCQTAAACGIDDVIMWDAEVSNRYGLSVDSDHLQPGDIILLHWTPWLDGQLDELLDILRQNRFGVADLAAAINDPEHPRVSWLDESPAGE</sequence>
<dbReference type="CDD" id="cd10917">
    <property type="entry name" value="CE4_NodB_like_6s_7s"/>
    <property type="match status" value="1"/>
</dbReference>
<dbReference type="PANTHER" id="PTHR10587:SF134">
    <property type="entry name" value="SECRETED PROTEIN"/>
    <property type="match status" value="1"/>
</dbReference>
<dbReference type="PROSITE" id="PS51677">
    <property type="entry name" value="NODB"/>
    <property type="match status" value="1"/>
</dbReference>
<keyword evidence="1" id="KW-0732">Signal</keyword>
<dbReference type="GO" id="GO:0016810">
    <property type="term" value="F:hydrolase activity, acting on carbon-nitrogen (but not peptide) bonds"/>
    <property type="evidence" value="ECO:0007669"/>
    <property type="project" value="InterPro"/>
</dbReference>
<name>A0A1B7LI59_9FIRM</name>
<dbReference type="Proteomes" id="UP000078532">
    <property type="component" value="Unassembled WGS sequence"/>
</dbReference>
<protein>
    <recommendedName>
        <fullName evidence="2">NodB homology domain-containing protein</fullName>
    </recommendedName>
</protein>
<evidence type="ECO:0000256" key="1">
    <source>
        <dbReference type="SAM" id="SignalP"/>
    </source>
</evidence>
<reference evidence="3 4" key="1">
    <citation type="submission" date="2016-04" db="EMBL/GenBank/DDBJ databases">
        <authorList>
            <person name="Evans L.H."/>
            <person name="Alamgir A."/>
            <person name="Owens N."/>
            <person name="Weber N.D."/>
            <person name="Virtaneva K."/>
            <person name="Barbian K."/>
            <person name="Babar A."/>
            <person name="Rosenke K."/>
        </authorList>
    </citation>
    <scope>NUCLEOTIDE SEQUENCE [LARGE SCALE GENOMIC DNA]</scope>
    <source>
        <strain evidence="3 4">LMa1</strain>
    </source>
</reference>
<dbReference type="AlphaFoldDB" id="A0A1B7LI59"/>
<evidence type="ECO:0000259" key="2">
    <source>
        <dbReference type="PROSITE" id="PS51677"/>
    </source>
</evidence>
<gene>
    <name evidence="3" type="ORF">A6M21_04090</name>
</gene>
<dbReference type="Gene3D" id="3.20.20.370">
    <property type="entry name" value="Glycoside hydrolase/deacetylase"/>
    <property type="match status" value="1"/>
</dbReference>
<dbReference type="InterPro" id="IPR050248">
    <property type="entry name" value="Polysacc_deacetylase_ArnD"/>
</dbReference>
<evidence type="ECO:0000313" key="3">
    <source>
        <dbReference type="EMBL" id="OAT86104.1"/>
    </source>
</evidence>
<accession>A0A1B7LI59</accession>
<feature type="signal peptide" evidence="1">
    <location>
        <begin position="1"/>
        <end position="21"/>
    </location>
</feature>
<comment type="caution">
    <text evidence="3">The sequence shown here is derived from an EMBL/GenBank/DDBJ whole genome shotgun (WGS) entry which is preliminary data.</text>
</comment>
<organism evidence="3 4">
    <name type="scientific">Desulfotomaculum copahuensis</name>
    <dbReference type="NCBI Taxonomy" id="1838280"/>
    <lineage>
        <taxon>Bacteria</taxon>
        <taxon>Bacillati</taxon>
        <taxon>Bacillota</taxon>
        <taxon>Clostridia</taxon>
        <taxon>Eubacteriales</taxon>
        <taxon>Desulfotomaculaceae</taxon>
        <taxon>Desulfotomaculum</taxon>
    </lineage>
</organism>
<dbReference type="InterPro" id="IPR002509">
    <property type="entry name" value="NODB_dom"/>
</dbReference>
<dbReference type="STRING" id="1838280.A6M21_04090"/>
<dbReference type="Pfam" id="PF01522">
    <property type="entry name" value="Polysacc_deac_1"/>
    <property type="match status" value="1"/>
</dbReference>
<dbReference type="EMBL" id="LYVF01000040">
    <property type="protein sequence ID" value="OAT86104.1"/>
    <property type="molecule type" value="Genomic_DNA"/>
</dbReference>
<keyword evidence="4" id="KW-1185">Reference proteome</keyword>
<proteinExistence type="predicted"/>
<feature type="chain" id="PRO_5008596950" description="NodB homology domain-containing protein" evidence="1">
    <location>
        <begin position="22"/>
        <end position="299"/>
    </location>
</feature>
<dbReference type="InterPro" id="IPR011330">
    <property type="entry name" value="Glyco_hydro/deAcase_b/a-brl"/>
</dbReference>
<dbReference type="GO" id="GO:0005975">
    <property type="term" value="P:carbohydrate metabolic process"/>
    <property type="evidence" value="ECO:0007669"/>
    <property type="project" value="InterPro"/>
</dbReference>